<feature type="domain" description="Peptidase M1 membrane alanine aminopeptidase" evidence="13">
    <location>
        <begin position="408"/>
        <end position="471"/>
    </location>
</feature>
<comment type="cofactor">
    <cofactor evidence="2">
        <name>Zn(2+)</name>
        <dbReference type="ChEBI" id="CHEBI:29105"/>
    </cofactor>
</comment>
<dbReference type="STRING" id="137265.SAMN05421684_6771"/>
<dbReference type="InterPro" id="IPR027268">
    <property type="entry name" value="Peptidase_M4/M1_CTD_sf"/>
</dbReference>
<evidence type="ECO:0000256" key="9">
    <source>
        <dbReference type="ARBA" id="ARBA00022833"/>
    </source>
</evidence>
<dbReference type="GO" id="GO:0006508">
    <property type="term" value="P:proteolysis"/>
    <property type="evidence" value="ECO:0007669"/>
    <property type="project" value="UniProtKB-KW"/>
</dbReference>
<evidence type="ECO:0000256" key="6">
    <source>
        <dbReference type="ARBA" id="ARBA00022670"/>
    </source>
</evidence>
<dbReference type="GO" id="GO:0008270">
    <property type="term" value="F:zinc ion binding"/>
    <property type="evidence" value="ECO:0007669"/>
    <property type="project" value="InterPro"/>
</dbReference>
<evidence type="ECO:0000256" key="12">
    <source>
        <dbReference type="ARBA" id="ARBA00031533"/>
    </source>
</evidence>
<dbReference type="InterPro" id="IPR050344">
    <property type="entry name" value="Peptidase_M1_aminopeptidases"/>
</dbReference>
<protein>
    <recommendedName>
        <fullName evidence="5">Aminopeptidase N</fullName>
        <ecNumber evidence="4">3.4.11.2</ecNumber>
    </recommendedName>
    <alternativeName>
        <fullName evidence="11">Alanine aminopeptidase</fullName>
    </alternativeName>
    <alternativeName>
        <fullName evidence="12">Lysyl aminopeptidase</fullName>
    </alternativeName>
</protein>
<evidence type="ECO:0000256" key="11">
    <source>
        <dbReference type="ARBA" id="ARBA00029811"/>
    </source>
</evidence>
<dbReference type="InterPro" id="IPR042097">
    <property type="entry name" value="Aminopeptidase_N-like_N_sf"/>
</dbReference>
<dbReference type="InterPro" id="IPR045357">
    <property type="entry name" value="Aminopeptidase_N-like_N"/>
</dbReference>
<dbReference type="SUPFAM" id="SSF63737">
    <property type="entry name" value="Leukotriene A4 hydrolase N-terminal domain"/>
    <property type="match status" value="1"/>
</dbReference>
<evidence type="ECO:0000256" key="8">
    <source>
        <dbReference type="ARBA" id="ARBA00022801"/>
    </source>
</evidence>
<organism evidence="15 16">
    <name type="scientific">Asanoa ishikariensis</name>
    <dbReference type="NCBI Taxonomy" id="137265"/>
    <lineage>
        <taxon>Bacteria</taxon>
        <taxon>Bacillati</taxon>
        <taxon>Actinomycetota</taxon>
        <taxon>Actinomycetes</taxon>
        <taxon>Micromonosporales</taxon>
        <taxon>Micromonosporaceae</taxon>
        <taxon>Asanoa</taxon>
    </lineage>
</organism>
<evidence type="ECO:0000313" key="15">
    <source>
        <dbReference type="EMBL" id="SDZ58794.1"/>
    </source>
</evidence>
<dbReference type="EC" id="3.4.11.2" evidence="4"/>
<evidence type="ECO:0000256" key="2">
    <source>
        <dbReference type="ARBA" id="ARBA00001947"/>
    </source>
</evidence>
<dbReference type="Gene3D" id="1.10.390.10">
    <property type="entry name" value="Neutral Protease Domain 2"/>
    <property type="match status" value="1"/>
</dbReference>
<keyword evidence="7" id="KW-0479">Metal-binding</keyword>
<keyword evidence="6" id="KW-0645">Protease</keyword>
<dbReference type="AlphaFoldDB" id="A0A1H3U8P7"/>
<dbReference type="Pfam" id="PF01433">
    <property type="entry name" value="Peptidase_M1"/>
    <property type="match status" value="2"/>
</dbReference>
<dbReference type="Gene3D" id="2.60.40.1730">
    <property type="entry name" value="tricorn interacting facor f3 domain"/>
    <property type="match status" value="1"/>
</dbReference>
<dbReference type="InterPro" id="IPR001930">
    <property type="entry name" value="Peptidase_M1"/>
</dbReference>
<evidence type="ECO:0000256" key="4">
    <source>
        <dbReference type="ARBA" id="ARBA00012564"/>
    </source>
</evidence>
<accession>A0A1H3U8P7</accession>
<evidence type="ECO:0000256" key="1">
    <source>
        <dbReference type="ARBA" id="ARBA00000098"/>
    </source>
</evidence>
<keyword evidence="8" id="KW-0378">Hydrolase</keyword>
<comment type="similarity">
    <text evidence="3">Belongs to the peptidase M1 family.</text>
</comment>
<feature type="domain" description="Peptidase M1 membrane alanine aminopeptidase" evidence="13">
    <location>
        <begin position="328"/>
        <end position="376"/>
    </location>
</feature>
<proteinExistence type="inferred from homology"/>
<dbReference type="CDD" id="cd09603">
    <property type="entry name" value="M1_APN_like"/>
    <property type="match status" value="1"/>
</dbReference>
<dbReference type="Pfam" id="PF17900">
    <property type="entry name" value="Peptidase_M1_N"/>
    <property type="match status" value="1"/>
</dbReference>
<evidence type="ECO:0000256" key="5">
    <source>
        <dbReference type="ARBA" id="ARBA00015611"/>
    </source>
</evidence>
<gene>
    <name evidence="15" type="ORF">SAMN05421684_6771</name>
</gene>
<keyword evidence="10" id="KW-0482">Metalloprotease</keyword>
<evidence type="ECO:0000256" key="3">
    <source>
        <dbReference type="ARBA" id="ARBA00010136"/>
    </source>
</evidence>
<keyword evidence="9" id="KW-0862">Zinc</keyword>
<feature type="domain" description="Aminopeptidase N-like N-terminal" evidence="14">
    <location>
        <begin position="61"/>
        <end position="237"/>
    </location>
</feature>
<dbReference type="PANTHER" id="PTHR11533:SF297">
    <property type="entry name" value="AMINOPEPTIDASE N"/>
    <property type="match status" value="1"/>
</dbReference>
<dbReference type="RefSeq" id="WP_176985221.1">
    <property type="nucleotide sequence ID" value="NZ_BOND01000006.1"/>
</dbReference>
<dbReference type="PANTHER" id="PTHR11533">
    <property type="entry name" value="PROTEASE M1 ZINC METALLOPROTEASE"/>
    <property type="match status" value="1"/>
</dbReference>
<dbReference type="Proteomes" id="UP000199632">
    <property type="component" value="Unassembled WGS sequence"/>
</dbReference>
<sequence>MGRSWVARVKLGTVLGLVLVVGGAPVGQPASAADPIFRPGAASLGDALMPGLGNGGYDVGNYDIRLRWAPDTGRLNGRTTITATATRNLSRFNLDFALPVTAVTVNGEPATFTQRDWGDYVNHRELEVTPARGLPAGTGMSVVVTYAGRPADVMIEFYGSEWRSTPTGVIVWNEPDPSSEWWFPANAHPSDKATYDVRVTAPAGLTAVTNGRLLSRVVNGDVATAHWRSDSPMATYLAMLAIGDYTVETGTALGGSVPAYYAYETSNGVINDRARRDISRTPEVLAFLQRKWGPYPFTAAGALVTGETFGSALETQTRPVYQGGRWRNSTENVWVVVHESAHQWYGDSVTARTWSDLWLAEGFATYSEWEWSQAQSTGTPAELFDYYYATAPASLWESPLNAPFYPLDQSVYQRGAMLLQALRNRVGDADFYRIMRTWAARHRHGNADSADFTAISTNLSGQNLTSFFQAWLYDARRPDPTVDNGFPTGAPAGKVSAPKAAAAIARSRAG</sequence>
<dbReference type="GO" id="GO:0016285">
    <property type="term" value="F:alanyl aminopeptidase activity"/>
    <property type="evidence" value="ECO:0007669"/>
    <property type="project" value="UniProtKB-EC"/>
</dbReference>
<keyword evidence="16" id="KW-1185">Reference proteome</keyword>
<name>A0A1H3U8P7_9ACTN</name>
<evidence type="ECO:0000256" key="7">
    <source>
        <dbReference type="ARBA" id="ARBA00022723"/>
    </source>
</evidence>
<dbReference type="EMBL" id="FNQB01000004">
    <property type="protein sequence ID" value="SDZ58794.1"/>
    <property type="molecule type" value="Genomic_DNA"/>
</dbReference>
<evidence type="ECO:0000259" key="14">
    <source>
        <dbReference type="Pfam" id="PF17900"/>
    </source>
</evidence>
<dbReference type="InterPro" id="IPR014782">
    <property type="entry name" value="Peptidase_M1_dom"/>
</dbReference>
<dbReference type="GO" id="GO:0008237">
    <property type="term" value="F:metallopeptidase activity"/>
    <property type="evidence" value="ECO:0007669"/>
    <property type="project" value="UniProtKB-KW"/>
</dbReference>
<dbReference type="PRINTS" id="PR00756">
    <property type="entry name" value="ALADIPTASE"/>
</dbReference>
<dbReference type="SUPFAM" id="SSF55486">
    <property type="entry name" value="Metalloproteases ('zincins'), catalytic domain"/>
    <property type="match status" value="1"/>
</dbReference>
<evidence type="ECO:0000256" key="10">
    <source>
        <dbReference type="ARBA" id="ARBA00023049"/>
    </source>
</evidence>
<comment type="catalytic activity">
    <reaction evidence="1">
        <text>Release of an N-terminal amino acid, Xaa-|-Yaa- from a peptide, amide or arylamide. Xaa is preferably Ala, but may be most amino acids including Pro (slow action). When a terminal hydrophobic residue is followed by a prolyl residue, the two may be released as an intact Xaa-Pro dipeptide.</text>
        <dbReference type="EC" id="3.4.11.2"/>
    </reaction>
</comment>
<evidence type="ECO:0000313" key="16">
    <source>
        <dbReference type="Proteomes" id="UP000199632"/>
    </source>
</evidence>
<evidence type="ECO:0000259" key="13">
    <source>
        <dbReference type="Pfam" id="PF01433"/>
    </source>
</evidence>
<reference evidence="16" key="1">
    <citation type="submission" date="2016-10" db="EMBL/GenBank/DDBJ databases">
        <authorList>
            <person name="Varghese N."/>
            <person name="Submissions S."/>
        </authorList>
    </citation>
    <scope>NUCLEOTIDE SEQUENCE [LARGE SCALE GENOMIC DNA]</scope>
    <source>
        <strain evidence="16">DSM 44718</strain>
    </source>
</reference>